<evidence type="ECO:0000259" key="1">
    <source>
        <dbReference type="Pfam" id="PF10263"/>
    </source>
</evidence>
<name>A0A2U2BPZ3_ALCFA</name>
<reference evidence="2 3" key="1">
    <citation type="submission" date="2018-05" db="EMBL/GenBank/DDBJ databases">
        <title>Genome Sequence of an Efficient Indole-Degrading Bacterium, Alcaligenes sp.YBY.</title>
        <authorList>
            <person name="Yang B."/>
        </authorList>
    </citation>
    <scope>NUCLEOTIDE SEQUENCE [LARGE SCALE GENOMIC DNA]</scope>
    <source>
        <strain evidence="2 3">YBY</strain>
    </source>
</reference>
<organism evidence="2 3">
    <name type="scientific">Alcaligenes faecalis</name>
    <dbReference type="NCBI Taxonomy" id="511"/>
    <lineage>
        <taxon>Bacteria</taxon>
        <taxon>Pseudomonadati</taxon>
        <taxon>Pseudomonadota</taxon>
        <taxon>Betaproteobacteria</taxon>
        <taxon>Burkholderiales</taxon>
        <taxon>Alcaligenaceae</taxon>
        <taxon>Alcaligenes</taxon>
    </lineage>
</organism>
<dbReference type="InterPro" id="IPR006640">
    <property type="entry name" value="SprT-like_domain"/>
</dbReference>
<protein>
    <submittedName>
        <fullName evidence="2">SprT domain-containing protein</fullName>
    </submittedName>
</protein>
<dbReference type="AlphaFoldDB" id="A0A2U2BPZ3"/>
<proteinExistence type="predicted"/>
<evidence type="ECO:0000313" key="2">
    <source>
        <dbReference type="EMBL" id="PWE16084.1"/>
    </source>
</evidence>
<accession>A0A2U2BPZ3</accession>
<dbReference type="EMBL" id="QEXO01000001">
    <property type="protein sequence ID" value="PWE16084.1"/>
    <property type="molecule type" value="Genomic_DNA"/>
</dbReference>
<reference evidence="2 3" key="2">
    <citation type="submission" date="2018-05" db="EMBL/GenBank/DDBJ databases">
        <authorList>
            <person name="Lanie J.A."/>
            <person name="Ng W.-L."/>
            <person name="Kazmierczak K.M."/>
            <person name="Andrzejewski T.M."/>
            <person name="Davidsen T.M."/>
            <person name="Wayne K.J."/>
            <person name="Tettelin H."/>
            <person name="Glass J.I."/>
            <person name="Rusch D."/>
            <person name="Podicherti R."/>
            <person name="Tsui H.-C.T."/>
            <person name="Winkler M.E."/>
        </authorList>
    </citation>
    <scope>NUCLEOTIDE SEQUENCE [LARGE SCALE GENOMIC DNA]</scope>
    <source>
        <strain evidence="2 3">YBY</strain>
    </source>
</reference>
<evidence type="ECO:0000313" key="3">
    <source>
        <dbReference type="Proteomes" id="UP000245216"/>
    </source>
</evidence>
<gene>
    <name evidence="2" type="ORF">DF183_04995</name>
</gene>
<dbReference type="STRING" id="511.UZ73_18985"/>
<feature type="domain" description="SprT-like" evidence="1">
    <location>
        <begin position="15"/>
        <end position="117"/>
    </location>
</feature>
<dbReference type="RefSeq" id="WP_109088530.1">
    <property type="nucleotide sequence ID" value="NZ_QEXO01000001.1"/>
</dbReference>
<dbReference type="GO" id="GO:0006950">
    <property type="term" value="P:response to stress"/>
    <property type="evidence" value="ECO:0007669"/>
    <property type="project" value="UniProtKB-ARBA"/>
</dbReference>
<dbReference type="Proteomes" id="UP000245216">
    <property type="component" value="Unassembled WGS sequence"/>
</dbReference>
<comment type="caution">
    <text evidence="2">The sequence shown here is derived from an EMBL/GenBank/DDBJ whole genome shotgun (WGS) entry which is preliminary data.</text>
</comment>
<sequence length="268" mass="29404">MNKRTVPTHQTYTELQQAYDHFNNALFDGKLPNCLITLQREKRSMGYFSSQRFVDAQGTYTDEIAMNPAYFAVMPLIETMQTLVHEMCHLWQFHFGKPGRGRYHNEEWASKMEAIGLMPSSTGQPGGARTGQLMADYAIEDGKFVKACADLLTQSFCLTWYDRFSHADAPRSAAERLDSSVGGGAPPYIALPALTQALASSASSTSNAAQGDESMPVKPTGNSNRWKYVCPCGTSVWGKPKLKIICGSCESTFTSPDAARLNANSESA</sequence>
<dbReference type="Pfam" id="PF10263">
    <property type="entry name" value="SprT-like"/>
    <property type="match status" value="1"/>
</dbReference>